<organism evidence="3">
    <name type="scientific">Melampsora larici-populina (strain 98AG31 / pathotype 3-4-7)</name>
    <name type="common">Poplar leaf rust fungus</name>
    <dbReference type="NCBI Taxonomy" id="747676"/>
    <lineage>
        <taxon>Eukaryota</taxon>
        <taxon>Fungi</taxon>
        <taxon>Dikarya</taxon>
        <taxon>Basidiomycota</taxon>
        <taxon>Pucciniomycotina</taxon>
        <taxon>Pucciniomycetes</taxon>
        <taxon>Pucciniales</taxon>
        <taxon>Melampsoraceae</taxon>
        <taxon>Melampsora</taxon>
    </lineage>
</organism>
<dbReference type="VEuPathDB" id="FungiDB:MELLADRAFT_84671"/>
<evidence type="ECO:0000313" key="3">
    <source>
        <dbReference type="Proteomes" id="UP000001072"/>
    </source>
</evidence>
<dbReference type="InParanoid" id="F4RGE8"/>
<name>F4RGE8_MELLP</name>
<feature type="region of interest" description="Disordered" evidence="1">
    <location>
        <begin position="340"/>
        <end position="462"/>
    </location>
</feature>
<evidence type="ECO:0000313" key="2">
    <source>
        <dbReference type="EMBL" id="EGG08497.1"/>
    </source>
</evidence>
<gene>
    <name evidence="2" type="ORF">MELLADRAFT_84671</name>
</gene>
<feature type="compositionally biased region" description="Basic and acidic residues" evidence="1">
    <location>
        <begin position="241"/>
        <end position="252"/>
    </location>
</feature>
<accession>F4RGE8</accession>
<feature type="compositionally biased region" description="Basic and acidic residues" evidence="1">
    <location>
        <begin position="384"/>
        <end position="401"/>
    </location>
</feature>
<feature type="compositionally biased region" description="Polar residues" evidence="1">
    <location>
        <begin position="340"/>
        <end position="355"/>
    </location>
</feature>
<keyword evidence="3" id="KW-1185">Reference proteome</keyword>
<protein>
    <submittedName>
        <fullName evidence="2">Uncharacterized protein</fullName>
    </submittedName>
</protein>
<dbReference type="GeneID" id="18933567"/>
<feature type="region of interest" description="Disordered" evidence="1">
    <location>
        <begin position="224"/>
        <end position="303"/>
    </location>
</feature>
<dbReference type="AlphaFoldDB" id="F4RGE8"/>
<sequence length="540" mass="59864">MEHSKGLTPDEESHVPGTLIEKSGSPRPKHSQVLTPDEESHIPGTIIDIRFKFPRSVRCETEPDEALIGKHKYSKVYKFANPCSRCANTGRICVTSGTKSVKCEWCRVSKIPCDVNGVETVHFKWLRNGSLFPDSKFDTKTKASSTDLPDEISLLGSEDEARVDDWSTRTQDVDPLDPSPLQNFGVEIPLARKSGSRIIQDDIRADRYLQRVMGWRRSSEAPPFRPLGFITMPVEEIPDPSNKRPTPDSARSEEEEDRPKRKIRVKIRKPPSLEDDDPSSPTAHSAPRTSYPRPSQLSSSAPAPSLPSLLIGRAISPVAAPRLSNLAAFHHVTPTPSNLASIKNSSFQPPHTRQSPAILESSPPPVLEDTSKVPLFRLSSPLESEGRTDEQVQYPHDDEIPTGKQGQAGDDHTRLNKVVGAAGNESDRQFSLAPKFSRGGNQRSENAQTDRGNDIHSDDSSVDWGVVEPNNFDGNVVAEQMKKAAKDMERFMASKMLEIAALIPAGHNFNNFIAMRRAIQDKWKGYKETVNEAVKPLQKL</sequence>
<dbReference type="KEGG" id="mlr:MELLADRAFT_84671"/>
<feature type="compositionally biased region" description="Basic residues" evidence="1">
    <location>
        <begin position="260"/>
        <end position="269"/>
    </location>
</feature>
<dbReference type="RefSeq" id="XP_007408083.1">
    <property type="nucleotide sequence ID" value="XM_007408021.1"/>
</dbReference>
<feature type="compositionally biased region" description="Low complexity" evidence="1">
    <location>
        <begin position="294"/>
        <end position="303"/>
    </location>
</feature>
<dbReference type="EMBL" id="GL883100">
    <property type="protein sequence ID" value="EGG08497.1"/>
    <property type="molecule type" value="Genomic_DNA"/>
</dbReference>
<reference evidence="3" key="1">
    <citation type="journal article" date="2011" name="Proc. Natl. Acad. Sci. U.S.A.">
        <title>Obligate biotrophy features unraveled by the genomic analysis of rust fungi.</title>
        <authorList>
            <person name="Duplessis S."/>
            <person name="Cuomo C.A."/>
            <person name="Lin Y.-C."/>
            <person name="Aerts A."/>
            <person name="Tisserant E."/>
            <person name="Veneault-Fourrey C."/>
            <person name="Joly D.L."/>
            <person name="Hacquard S."/>
            <person name="Amselem J."/>
            <person name="Cantarel B.L."/>
            <person name="Chiu R."/>
            <person name="Coutinho P.M."/>
            <person name="Feau N."/>
            <person name="Field M."/>
            <person name="Frey P."/>
            <person name="Gelhaye E."/>
            <person name="Goldberg J."/>
            <person name="Grabherr M.G."/>
            <person name="Kodira C.D."/>
            <person name="Kohler A."/>
            <person name="Kuees U."/>
            <person name="Lindquist E.A."/>
            <person name="Lucas S.M."/>
            <person name="Mago R."/>
            <person name="Mauceli E."/>
            <person name="Morin E."/>
            <person name="Murat C."/>
            <person name="Pangilinan J.L."/>
            <person name="Park R."/>
            <person name="Pearson M."/>
            <person name="Quesneville H."/>
            <person name="Rouhier N."/>
            <person name="Sakthikumar S."/>
            <person name="Salamov A.A."/>
            <person name="Schmutz J."/>
            <person name="Selles B."/>
            <person name="Shapiro H."/>
            <person name="Tanguay P."/>
            <person name="Tuskan G.A."/>
            <person name="Henrissat B."/>
            <person name="Van de Peer Y."/>
            <person name="Rouze P."/>
            <person name="Ellis J.G."/>
            <person name="Dodds P.N."/>
            <person name="Schein J.E."/>
            <person name="Zhong S."/>
            <person name="Hamelin R.C."/>
            <person name="Grigoriev I.V."/>
            <person name="Szabo L.J."/>
            <person name="Martin F."/>
        </authorList>
    </citation>
    <scope>NUCLEOTIDE SEQUENCE [LARGE SCALE GENOMIC DNA]</scope>
    <source>
        <strain evidence="3">98AG31 / pathotype 3-4-7</strain>
    </source>
</reference>
<feature type="compositionally biased region" description="Polar residues" evidence="1">
    <location>
        <begin position="439"/>
        <end position="450"/>
    </location>
</feature>
<dbReference type="HOGENOM" id="CLU_523824_0_0_1"/>
<proteinExistence type="predicted"/>
<evidence type="ECO:0000256" key="1">
    <source>
        <dbReference type="SAM" id="MobiDB-lite"/>
    </source>
</evidence>
<feature type="region of interest" description="Disordered" evidence="1">
    <location>
        <begin position="1"/>
        <end position="39"/>
    </location>
</feature>
<dbReference type="Proteomes" id="UP000001072">
    <property type="component" value="Unassembled WGS sequence"/>
</dbReference>